<proteinExistence type="predicted"/>
<dbReference type="EMBL" id="FWXZ01000002">
    <property type="protein sequence ID" value="SMC59135.1"/>
    <property type="molecule type" value="Genomic_DNA"/>
</dbReference>
<protein>
    <submittedName>
        <fullName evidence="1">Uncharacterized protein</fullName>
    </submittedName>
</protein>
<evidence type="ECO:0000313" key="2">
    <source>
        <dbReference type="Proteomes" id="UP000192328"/>
    </source>
</evidence>
<keyword evidence="2" id="KW-1185">Reference proteome</keyword>
<evidence type="ECO:0000313" key="1">
    <source>
        <dbReference type="EMBL" id="SMC59135.1"/>
    </source>
</evidence>
<comment type="caution">
    <text evidence="1">The sequence shown here is derived from an EMBL/GenBank/DDBJ whole genome shotgun (WGS) entry which is preliminary data.</text>
</comment>
<accession>A0AC61PL72</accession>
<reference evidence="1" key="1">
    <citation type="submission" date="2017-04" db="EMBL/GenBank/DDBJ databases">
        <authorList>
            <person name="Varghese N."/>
            <person name="Submissions S."/>
        </authorList>
    </citation>
    <scope>NUCLEOTIDE SEQUENCE</scope>
    <source>
        <strain evidence="1">WTE2008</strain>
    </source>
</reference>
<dbReference type="Proteomes" id="UP000192328">
    <property type="component" value="Unassembled WGS sequence"/>
</dbReference>
<gene>
    <name evidence="1" type="ORF">SAMN06297397_1605</name>
</gene>
<name>A0AC61PL72_9FIRM</name>
<organism evidence="1 2">
    <name type="scientific">Aristaeella lactis</name>
    <dbReference type="NCBI Taxonomy" id="3046383"/>
    <lineage>
        <taxon>Bacteria</taxon>
        <taxon>Bacillati</taxon>
        <taxon>Bacillota</taxon>
        <taxon>Clostridia</taxon>
        <taxon>Eubacteriales</taxon>
        <taxon>Aristaeellaceae</taxon>
        <taxon>Aristaeella</taxon>
    </lineage>
</organism>
<sequence>MRFPRKTPPKSPKRINPLKGGRAEHLPSFFMRRVDGLKGKIDVILCADRHYSCWGVRCRSGRTRIMNVNDNYPLMISPIPKTKGFDEFNKEEVKQYFDWYVSQSDIRINQLQHYIADSGSPEVKLDGTPESFIPLWRWFENNIQTEKKTEEEMEAEMVGRPEWMRKEIRKVDWKFTVMTYALAVDIAFYFAKVFIHYHNGISWGYYTKPKNLISVKKPVLVGFRNGVFMDPRLIAMNCCSKSLRERKKTRLLDIYNSWIEEVPRN</sequence>